<comment type="similarity">
    <text evidence="3">Belongs to the RNase D family.</text>
</comment>
<dbReference type="PROSITE" id="PS50967">
    <property type="entry name" value="HRDC"/>
    <property type="match status" value="1"/>
</dbReference>
<comment type="function">
    <text evidence="3">Exonuclease involved in the 3' processing of various precursor tRNAs. Initiates hydrolysis at the 3'-terminus of an RNA molecule and releases 5'-mononucleotides.</text>
</comment>
<accession>A0ABS6V634</accession>
<dbReference type="InterPro" id="IPR006292">
    <property type="entry name" value="RNase_D"/>
</dbReference>
<dbReference type="Pfam" id="PF01612">
    <property type="entry name" value="DNA_pol_A_exo1"/>
    <property type="match status" value="1"/>
</dbReference>
<evidence type="ECO:0000256" key="3">
    <source>
        <dbReference type="HAMAP-Rule" id="MF_01899"/>
    </source>
</evidence>
<dbReference type="EC" id="3.1.13.5" evidence="3"/>
<comment type="caution">
    <text evidence="5">The sequence shown here is derived from an EMBL/GenBank/DDBJ whole genome shotgun (WGS) entry which is preliminary data.</text>
</comment>
<keyword evidence="2 3" id="KW-0819">tRNA processing</keyword>
<evidence type="ECO:0000256" key="1">
    <source>
        <dbReference type="ARBA" id="ARBA00022490"/>
    </source>
</evidence>
<keyword evidence="3" id="KW-0269">Exonuclease</keyword>
<evidence type="ECO:0000259" key="4">
    <source>
        <dbReference type="PROSITE" id="PS50967"/>
    </source>
</evidence>
<dbReference type="SMART" id="SM00474">
    <property type="entry name" value="35EXOc"/>
    <property type="match status" value="1"/>
</dbReference>
<comment type="subcellular location">
    <subcellularLocation>
        <location evidence="3">Cytoplasm</location>
    </subcellularLocation>
</comment>
<keyword evidence="1 3" id="KW-0963">Cytoplasm</keyword>
<dbReference type="InterPro" id="IPR051086">
    <property type="entry name" value="RNase_D-like"/>
</dbReference>
<comment type="catalytic activity">
    <reaction evidence="3">
        <text>Exonucleolytic cleavage that removes extra residues from the 3'-terminus of tRNA to produce 5'-mononucleotides.</text>
        <dbReference type="EC" id="3.1.13.5"/>
    </reaction>
</comment>
<dbReference type="Proteomes" id="UP000698028">
    <property type="component" value="Unassembled WGS sequence"/>
</dbReference>
<comment type="cofactor">
    <cofactor evidence="3">
        <name>a divalent metal cation</name>
        <dbReference type="ChEBI" id="CHEBI:60240"/>
    </cofactor>
</comment>
<feature type="domain" description="HRDC" evidence="4">
    <location>
        <begin position="212"/>
        <end position="293"/>
    </location>
</feature>
<dbReference type="PANTHER" id="PTHR47649">
    <property type="entry name" value="RIBONUCLEASE D"/>
    <property type="match status" value="1"/>
</dbReference>
<dbReference type="CDD" id="cd06142">
    <property type="entry name" value="RNaseD_exo"/>
    <property type="match status" value="1"/>
</dbReference>
<dbReference type="PANTHER" id="PTHR47649:SF1">
    <property type="entry name" value="RIBONUCLEASE D"/>
    <property type="match status" value="1"/>
</dbReference>
<dbReference type="NCBIfam" id="TIGR01388">
    <property type="entry name" value="rnd"/>
    <property type="match status" value="1"/>
</dbReference>
<proteinExistence type="inferred from homology"/>
<evidence type="ECO:0000313" key="6">
    <source>
        <dbReference type="Proteomes" id="UP000698028"/>
    </source>
</evidence>
<dbReference type="InterPro" id="IPR002121">
    <property type="entry name" value="HRDC_dom"/>
</dbReference>
<dbReference type="Pfam" id="PF00570">
    <property type="entry name" value="HRDC"/>
    <property type="match status" value="1"/>
</dbReference>
<sequence>MKIHPLITKTDELEALCERLATKEWVAVDTEFMRENTYWPELCLVQIASDEEAAAVDPLADGIDLEPLLDLLVENREVLKIFHAGGQDLEIFHNLTDKVPAPLFDTQIAAMALGYGEQVGYANLVQAVLGITLDKGARFTDWSRRPLDKRQLDYAIADVTHLIEIFPQLLEKLQATGRGAWLDEEMARLADPSSFAFEPEDAWKRLKQPSRNPAVLGRLKAIAAWREVEARGKNLPRGRIVKDDTLGELASHPPKRQEDLVKVRGLSKGWRDNDIGARLMEAIENAEPLSPDEMPKKKPRRPGLTKDAALVSDLLKLLLKIRSKEAGVAPRLIARASDLEMLAAGVREDLDILSGWRFEEFGRDALDLVEGRLAFATEDGKLKMSRIEA</sequence>
<organism evidence="5 6">
    <name type="scientific">Sphingomicrobium clamense</name>
    <dbReference type="NCBI Taxonomy" id="2851013"/>
    <lineage>
        <taxon>Bacteria</taxon>
        <taxon>Pseudomonadati</taxon>
        <taxon>Pseudomonadota</taxon>
        <taxon>Alphaproteobacteria</taxon>
        <taxon>Sphingomonadales</taxon>
        <taxon>Sphingomonadaceae</taxon>
        <taxon>Sphingomicrobium</taxon>
    </lineage>
</organism>
<protein>
    <recommendedName>
        <fullName evidence="3">Ribonuclease D</fullName>
        <shortName evidence="3">RNase D</shortName>
        <ecNumber evidence="3">3.1.13.5</ecNumber>
    </recommendedName>
</protein>
<evidence type="ECO:0000256" key="2">
    <source>
        <dbReference type="ARBA" id="ARBA00022694"/>
    </source>
</evidence>
<dbReference type="EMBL" id="JAHVAH010000001">
    <property type="protein sequence ID" value="MBW0144993.1"/>
    <property type="molecule type" value="Genomic_DNA"/>
</dbReference>
<keyword evidence="3 5" id="KW-0378">Hydrolase</keyword>
<dbReference type="RefSeq" id="WP_218632937.1">
    <property type="nucleotide sequence ID" value="NZ_JAHVAH010000001.1"/>
</dbReference>
<reference evidence="5 6" key="1">
    <citation type="submission" date="2021-07" db="EMBL/GenBank/DDBJ databases">
        <title>The draft genome sequence of Sphingomicrobium sp. B8.</title>
        <authorList>
            <person name="Mu L."/>
        </authorList>
    </citation>
    <scope>NUCLEOTIDE SEQUENCE [LARGE SCALE GENOMIC DNA]</scope>
    <source>
        <strain evidence="5 6">B8</strain>
    </source>
</reference>
<dbReference type="InterPro" id="IPR002562">
    <property type="entry name" value="3'-5'_exonuclease_dom"/>
</dbReference>
<keyword evidence="3" id="KW-0540">Nuclease</keyword>
<name>A0ABS6V634_9SPHN</name>
<dbReference type="GO" id="GO:0033890">
    <property type="term" value="F:ribonuclease D activity"/>
    <property type="evidence" value="ECO:0007669"/>
    <property type="project" value="UniProtKB-EC"/>
</dbReference>
<dbReference type="HAMAP" id="MF_01899">
    <property type="entry name" value="RNase_D"/>
    <property type="match status" value="1"/>
</dbReference>
<gene>
    <name evidence="3 5" type="primary">rnd</name>
    <name evidence="5" type="ORF">KTQ36_06745</name>
</gene>
<evidence type="ECO:0000313" key="5">
    <source>
        <dbReference type="EMBL" id="MBW0144993.1"/>
    </source>
</evidence>
<keyword evidence="6" id="KW-1185">Reference proteome</keyword>